<dbReference type="PANTHER" id="PTHR30425">
    <property type="entry name" value="PHOSPHATE TRANSPORT SYSTEM PERMEASE PROTEIN PST"/>
    <property type="match status" value="1"/>
</dbReference>
<comment type="similarity">
    <text evidence="2">Belongs to the binding-protein-dependent transport system permease family. CysTW subfamily.</text>
</comment>
<dbReference type="Proteomes" id="UP000000269">
    <property type="component" value="Chromosome"/>
</dbReference>
<evidence type="ECO:0000256" key="5">
    <source>
        <dbReference type="ARBA" id="ARBA00022592"/>
    </source>
</evidence>
<dbReference type="Pfam" id="PF00528">
    <property type="entry name" value="BPD_transp_1"/>
    <property type="match status" value="1"/>
</dbReference>
<keyword evidence="8 9" id="KW-0472">Membrane</keyword>
<keyword evidence="3" id="KW-0813">Transport</keyword>
<feature type="transmembrane region" description="Helical" evidence="9">
    <location>
        <begin position="81"/>
        <end position="99"/>
    </location>
</feature>
<evidence type="ECO:0000313" key="12">
    <source>
        <dbReference type="Proteomes" id="UP000000269"/>
    </source>
</evidence>
<dbReference type="InterPro" id="IPR005672">
    <property type="entry name" value="Phosphate_PstA"/>
</dbReference>
<gene>
    <name evidence="11" type="ordered locus">Clos_0267</name>
</gene>
<proteinExistence type="inferred from homology"/>
<dbReference type="NCBIfam" id="TIGR02138">
    <property type="entry name" value="phosphate_pstC"/>
    <property type="match status" value="1"/>
</dbReference>
<dbReference type="eggNOG" id="COG0573">
    <property type="taxonomic scope" value="Bacteria"/>
</dbReference>
<dbReference type="EMBL" id="CP000853">
    <property type="protein sequence ID" value="ABW17830.1"/>
    <property type="molecule type" value="Genomic_DNA"/>
</dbReference>
<dbReference type="RefSeq" id="WP_012158145.1">
    <property type="nucleotide sequence ID" value="NC_009922.1"/>
</dbReference>
<reference evidence="12" key="1">
    <citation type="submission" date="2007-10" db="EMBL/GenBank/DDBJ databases">
        <title>Complete genome of Alkaliphilus oremlandii OhILAs.</title>
        <authorList>
            <person name="Copeland A."/>
            <person name="Lucas S."/>
            <person name="Lapidus A."/>
            <person name="Barry K."/>
            <person name="Detter J.C."/>
            <person name="Glavina del Rio T."/>
            <person name="Hammon N."/>
            <person name="Israni S."/>
            <person name="Dalin E."/>
            <person name="Tice H."/>
            <person name="Pitluck S."/>
            <person name="Chain P."/>
            <person name="Malfatti S."/>
            <person name="Shin M."/>
            <person name="Vergez L."/>
            <person name="Schmutz J."/>
            <person name="Larimer F."/>
            <person name="Land M."/>
            <person name="Hauser L."/>
            <person name="Kyrpides N."/>
            <person name="Mikhailova N."/>
            <person name="Stolz J.F."/>
            <person name="Dawson A."/>
            <person name="Fisher E."/>
            <person name="Crable B."/>
            <person name="Perera E."/>
            <person name="Lisak J."/>
            <person name="Ranganathan M."/>
            <person name="Basu P."/>
            <person name="Richardson P."/>
        </authorList>
    </citation>
    <scope>NUCLEOTIDE SEQUENCE [LARGE SCALE GENOMIC DNA]</scope>
    <source>
        <strain evidence="12">OhILAs</strain>
    </source>
</reference>
<dbReference type="STRING" id="350688.Clos_0267"/>
<dbReference type="InterPro" id="IPR035906">
    <property type="entry name" value="MetI-like_sf"/>
</dbReference>
<dbReference type="GO" id="GO:0005315">
    <property type="term" value="F:phosphate transmembrane transporter activity"/>
    <property type="evidence" value="ECO:0007669"/>
    <property type="project" value="InterPro"/>
</dbReference>
<dbReference type="GO" id="GO:0035435">
    <property type="term" value="P:phosphate ion transmembrane transport"/>
    <property type="evidence" value="ECO:0007669"/>
    <property type="project" value="InterPro"/>
</dbReference>
<dbReference type="GO" id="GO:0005886">
    <property type="term" value="C:plasma membrane"/>
    <property type="evidence" value="ECO:0007669"/>
    <property type="project" value="UniProtKB-SubCell"/>
</dbReference>
<dbReference type="InterPro" id="IPR051124">
    <property type="entry name" value="Phosphate_Transport_Permease"/>
</dbReference>
<dbReference type="InterPro" id="IPR011864">
    <property type="entry name" value="Phosphate_PstC"/>
</dbReference>
<feature type="transmembrane region" description="Helical" evidence="9">
    <location>
        <begin position="135"/>
        <end position="158"/>
    </location>
</feature>
<dbReference type="SUPFAM" id="SSF161098">
    <property type="entry name" value="MetI-like"/>
    <property type="match status" value="1"/>
</dbReference>
<dbReference type="CDD" id="cd06261">
    <property type="entry name" value="TM_PBP2"/>
    <property type="match status" value="1"/>
</dbReference>
<feature type="transmembrane region" description="Helical" evidence="9">
    <location>
        <begin position="105"/>
        <end position="128"/>
    </location>
</feature>
<keyword evidence="6 9" id="KW-0812">Transmembrane</keyword>
<evidence type="ECO:0000256" key="4">
    <source>
        <dbReference type="ARBA" id="ARBA00022475"/>
    </source>
</evidence>
<dbReference type="Gene3D" id="1.10.3720.10">
    <property type="entry name" value="MetI-like"/>
    <property type="match status" value="1"/>
</dbReference>
<evidence type="ECO:0000256" key="9">
    <source>
        <dbReference type="SAM" id="Phobius"/>
    </source>
</evidence>
<comment type="subcellular location">
    <subcellularLocation>
        <location evidence="1">Cell membrane</location>
        <topology evidence="1">Multi-pass membrane protein</topology>
    </subcellularLocation>
</comment>
<evidence type="ECO:0000256" key="7">
    <source>
        <dbReference type="ARBA" id="ARBA00022989"/>
    </source>
</evidence>
<evidence type="ECO:0000256" key="3">
    <source>
        <dbReference type="ARBA" id="ARBA00022448"/>
    </source>
</evidence>
<dbReference type="PANTHER" id="PTHR30425:SF1">
    <property type="entry name" value="PHOSPHATE TRANSPORT SYSTEM PERMEASE PROTEIN PSTC"/>
    <property type="match status" value="1"/>
</dbReference>
<dbReference type="PROSITE" id="PS50928">
    <property type="entry name" value="ABC_TM1"/>
    <property type="match status" value="1"/>
</dbReference>
<dbReference type="NCBIfam" id="TIGR00974">
    <property type="entry name" value="3a0107s02c"/>
    <property type="match status" value="1"/>
</dbReference>
<keyword evidence="5" id="KW-0592">Phosphate transport</keyword>
<evidence type="ECO:0000259" key="10">
    <source>
        <dbReference type="PROSITE" id="PS50928"/>
    </source>
</evidence>
<evidence type="ECO:0000256" key="8">
    <source>
        <dbReference type="ARBA" id="ARBA00023136"/>
    </source>
</evidence>
<evidence type="ECO:0000256" key="2">
    <source>
        <dbReference type="ARBA" id="ARBA00007069"/>
    </source>
</evidence>
<dbReference type="InterPro" id="IPR000515">
    <property type="entry name" value="MetI-like"/>
</dbReference>
<organism evidence="11 12">
    <name type="scientific">Alkaliphilus oremlandii (strain OhILAs)</name>
    <name type="common">Clostridium oremlandii (strain OhILAs)</name>
    <dbReference type="NCBI Taxonomy" id="350688"/>
    <lineage>
        <taxon>Bacteria</taxon>
        <taxon>Bacillati</taxon>
        <taxon>Bacillota</taxon>
        <taxon>Clostridia</taxon>
        <taxon>Peptostreptococcales</taxon>
        <taxon>Natronincolaceae</taxon>
        <taxon>Alkaliphilus</taxon>
    </lineage>
</organism>
<evidence type="ECO:0000313" key="11">
    <source>
        <dbReference type="EMBL" id="ABW17830.1"/>
    </source>
</evidence>
<protein>
    <submittedName>
        <fullName evidence="11">Phosphate ABC transporter, inner membrane subunit PstC</fullName>
    </submittedName>
</protein>
<accession>A8ML13</accession>
<sequence>MKDSSNALMMKKEKLNIQNVDHQLKRNKTKDLGEQVIETFFFVCALVAVLSVVIITVYIFVKGVPAISEIGLRNFTLGQKWKPLQGVFGIFPMIIGSIYATLGAIVMGVPIGVLTAVFLAEVAPGWLVKIVKPAVELLAGIPSVVYGFFGLVVIVPLISKHFGGPGNSLLAVNVMLGIMILPTIVNISENAIRSVPKEYKEASLALGASQIQTIFKVILPAARSGILTSVVLGIGRAIGETMAVILVAGNTPAIPKALTEPMRTLTANIAMEMSYAQGLHQEALFGTGVILFIFIMILNIALNIFTNKAGE</sequence>
<keyword evidence="7 9" id="KW-1133">Transmembrane helix</keyword>
<dbReference type="KEGG" id="aoe:Clos_0267"/>
<dbReference type="AlphaFoldDB" id="A8ML13"/>
<feature type="transmembrane region" description="Helical" evidence="9">
    <location>
        <begin position="40"/>
        <end position="61"/>
    </location>
</feature>
<feature type="transmembrane region" description="Helical" evidence="9">
    <location>
        <begin position="170"/>
        <end position="187"/>
    </location>
</feature>
<feature type="domain" description="ABC transmembrane type-1" evidence="10">
    <location>
        <begin position="94"/>
        <end position="302"/>
    </location>
</feature>
<keyword evidence="4" id="KW-1003">Cell membrane</keyword>
<dbReference type="HOGENOM" id="CLU_033621_1_0_9"/>
<evidence type="ECO:0000256" key="1">
    <source>
        <dbReference type="ARBA" id="ARBA00004651"/>
    </source>
</evidence>
<name>A8ML13_ALKOO</name>
<evidence type="ECO:0000256" key="6">
    <source>
        <dbReference type="ARBA" id="ARBA00022692"/>
    </source>
</evidence>
<feature type="transmembrane region" description="Helical" evidence="9">
    <location>
        <begin position="283"/>
        <end position="305"/>
    </location>
</feature>
<keyword evidence="12" id="KW-1185">Reference proteome</keyword>